<dbReference type="InterPro" id="IPR050406">
    <property type="entry name" value="FGGY_Carb_Kinase"/>
</dbReference>
<gene>
    <name evidence="6" type="ORF">FOF46_24260</name>
</gene>
<reference evidence="6 7" key="1">
    <citation type="submission" date="2019-07" db="EMBL/GenBank/DDBJ databases">
        <title>The draft genome sequence of Aquimarina algiphila M91.</title>
        <authorList>
            <person name="Meng X."/>
        </authorList>
    </citation>
    <scope>NUCLEOTIDE SEQUENCE [LARGE SCALE GENOMIC DNA]</scope>
    <source>
        <strain evidence="6 7">M91</strain>
    </source>
</reference>
<evidence type="ECO:0000259" key="5">
    <source>
        <dbReference type="Pfam" id="PF02782"/>
    </source>
</evidence>
<dbReference type="CDD" id="cd07809">
    <property type="entry name" value="ASKHA_NBD_FGGY_BaXK-like"/>
    <property type="match status" value="1"/>
</dbReference>
<dbReference type="RefSeq" id="WP_143918257.1">
    <property type="nucleotide sequence ID" value="NZ_CANMIK010000073.1"/>
</dbReference>
<dbReference type="Gene3D" id="3.30.420.40">
    <property type="match status" value="2"/>
</dbReference>
<organism evidence="6 7">
    <name type="scientific">Aquimarina algiphila</name>
    <dbReference type="NCBI Taxonomy" id="2047982"/>
    <lineage>
        <taxon>Bacteria</taxon>
        <taxon>Pseudomonadati</taxon>
        <taxon>Bacteroidota</taxon>
        <taxon>Flavobacteriia</taxon>
        <taxon>Flavobacteriales</taxon>
        <taxon>Flavobacteriaceae</taxon>
        <taxon>Aquimarina</taxon>
    </lineage>
</organism>
<evidence type="ECO:0000256" key="3">
    <source>
        <dbReference type="ARBA" id="ARBA00022777"/>
    </source>
</evidence>
<evidence type="ECO:0000313" key="7">
    <source>
        <dbReference type="Proteomes" id="UP000318833"/>
    </source>
</evidence>
<dbReference type="Proteomes" id="UP000318833">
    <property type="component" value="Unassembled WGS sequence"/>
</dbReference>
<keyword evidence="7" id="KW-1185">Reference proteome</keyword>
<dbReference type="InterPro" id="IPR018484">
    <property type="entry name" value="FGGY_N"/>
</dbReference>
<evidence type="ECO:0000259" key="4">
    <source>
        <dbReference type="Pfam" id="PF00370"/>
    </source>
</evidence>
<evidence type="ECO:0000256" key="2">
    <source>
        <dbReference type="ARBA" id="ARBA00022679"/>
    </source>
</evidence>
<dbReference type="InterPro" id="IPR043129">
    <property type="entry name" value="ATPase_NBD"/>
</dbReference>
<name>A0A554VDR6_9FLAO</name>
<evidence type="ECO:0000313" key="6">
    <source>
        <dbReference type="EMBL" id="TSE05068.1"/>
    </source>
</evidence>
<dbReference type="AlphaFoldDB" id="A0A554VDR6"/>
<sequence>MYYIGFDIGSSSIKAALVDAKTGKSIASVNEPEEEMDIISVHKEWAEQNPEFWWQNVCKASKRILKENMIGPDQIKGIGISYQMHGLVLIDEDGELIRNSIIWCDSRAVEIGNKAFQEIGEEQCMTTILNSPANFTSSKLKWVRDNEPEKYKKVHKFLLPGDYIAYKFTGIANTTRSGLSEGTLWDFKKDEPAKWLLEHYDIDPDLIPEVVSTFSNQGELSSEGAEESGLSAGIPILYRAGDQPNNALSLNVFNAGEVAATGGTSGVLYAVTDTLYAKEGVKFNNFAHVNHSDTTTSIGKLLCINGAGIQYRWLKNNLNLETNSYQTMNSHASKVPIGSNNLQLIPFGNGAERMFDNQTIGTHICNINLNKHSRSHIFRAALEGIAFSFVYGMEILKKDGTDIKVIRAGNDNLFRSEIFSNTVATLINQEIEIYNTTGAIGAARAAGLSEGTFKDFGTMITKNDHVMTYHPLQNKEDYLEAYNNWKKELKKIIKE</sequence>
<keyword evidence="2" id="KW-0808">Transferase</keyword>
<comment type="similarity">
    <text evidence="1">Belongs to the FGGY kinase family.</text>
</comment>
<dbReference type="PANTHER" id="PTHR43095">
    <property type="entry name" value="SUGAR KINASE"/>
    <property type="match status" value="1"/>
</dbReference>
<protein>
    <submittedName>
        <fullName evidence="6">Carbohydrate kinase</fullName>
    </submittedName>
</protein>
<feature type="domain" description="Carbohydrate kinase FGGY N-terminal" evidence="4">
    <location>
        <begin position="2"/>
        <end position="245"/>
    </location>
</feature>
<accession>A0A554VDR6</accession>
<evidence type="ECO:0000256" key="1">
    <source>
        <dbReference type="ARBA" id="ARBA00009156"/>
    </source>
</evidence>
<dbReference type="OrthoDB" id="9805576at2"/>
<proteinExistence type="inferred from homology"/>
<dbReference type="EMBL" id="VLNR01000067">
    <property type="protein sequence ID" value="TSE05068.1"/>
    <property type="molecule type" value="Genomic_DNA"/>
</dbReference>
<feature type="domain" description="Carbohydrate kinase FGGY C-terminal" evidence="5">
    <location>
        <begin position="260"/>
        <end position="447"/>
    </location>
</feature>
<comment type="caution">
    <text evidence="6">The sequence shown here is derived from an EMBL/GenBank/DDBJ whole genome shotgun (WGS) entry which is preliminary data.</text>
</comment>
<dbReference type="GO" id="GO:0016301">
    <property type="term" value="F:kinase activity"/>
    <property type="evidence" value="ECO:0007669"/>
    <property type="project" value="UniProtKB-KW"/>
</dbReference>
<dbReference type="Pfam" id="PF02782">
    <property type="entry name" value="FGGY_C"/>
    <property type="match status" value="1"/>
</dbReference>
<dbReference type="InterPro" id="IPR000577">
    <property type="entry name" value="Carb_kinase_FGGY"/>
</dbReference>
<dbReference type="Pfam" id="PF00370">
    <property type="entry name" value="FGGY_N"/>
    <property type="match status" value="1"/>
</dbReference>
<dbReference type="PANTHER" id="PTHR43095:SF5">
    <property type="entry name" value="XYLULOSE KINASE"/>
    <property type="match status" value="1"/>
</dbReference>
<dbReference type="PIRSF" id="PIRSF000538">
    <property type="entry name" value="GlpK"/>
    <property type="match status" value="1"/>
</dbReference>
<keyword evidence="3 6" id="KW-0418">Kinase</keyword>
<dbReference type="InterPro" id="IPR018485">
    <property type="entry name" value="FGGY_C"/>
</dbReference>
<dbReference type="SUPFAM" id="SSF53067">
    <property type="entry name" value="Actin-like ATPase domain"/>
    <property type="match status" value="2"/>
</dbReference>
<dbReference type="GO" id="GO:0005975">
    <property type="term" value="P:carbohydrate metabolic process"/>
    <property type="evidence" value="ECO:0007669"/>
    <property type="project" value="InterPro"/>
</dbReference>